<dbReference type="Gene3D" id="2.60.40.3770">
    <property type="match status" value="1"/>
</dbReference>
<dbReference type="GO" id="GO:0003676">
    <property type="term" value="F:nucleic acid binding"/>
    <property type="evidence" value="ECO:0007669"/>
    <property type="project" value="InterPro"/>
</dbReference>
<dbReference type="Proteomes" id="UP000005239">
    <property type="component" value="Unassembled WGS sequence"/>
</dbReference>
<dbReference type="Pfam" id="PF18701">
    <property type="entry name" value="DUF5641"/>
    <property type="match status" value="1"/>
</dbReference>
<accession>A0A8R1YIE9</accession>
<dbReference type="InterPro" id="IPR005312">
    <property type="entry name" value="DUF1759"/>
</dbReference>
<reference evidence="4" key="1">
    <citation type="journal article" date="2008" name="Nat. Genet.">
        <title>The Pristionchus pacificus genome provides a unique perspective on nematode lifestyle and parasitism.</title>
        <authorList>
            <person name="Dieterich C."/>
            <person name="Clifton S.W."/>
            <person name="Schuster L.N."/>
            <person name="Chinwalla A."/>
            <person name="Delehaunty K."/>
            <person name="Dinkelacker I."/>
            <person name="Fulton L."/>
            <person name="Fulton R."/>
            <person name="Godfrey J."/>
            <person name="Minx P."/>
            <person name="Mitreva M."/>
            <person name="Roeseler W."/>
            <person name="Tian H."/>
            <person name="Witte H."/>
            <person name="Yang S.P."/>
            <person name="Wilson R.K."/>
            <person name="Sommer R.J."/>
        </authorList>
    </citation>
    <scope>NUCLEOTIDE SEQUENCE [LARGE SCALE GENOMIC DNA]</scope>
    <source>
        <strain evidence="4">PS312</strain>
    </source>
</reference>
<dbReference type="Gene3D" id="4.10.60.10">
    <property type="entry name" value="Zinc finger, CCHC-type"/>
    <property type="match status" value="1"/>
</dbReference>
<dbReference type="Pfam" id="PF07245">
    <property type="entry name" value="Phlebovirus_G2"/>
    <property type="match status" value="1"/>
</dbReference>
<keyword evidence="4" id="KW-1185">Reference proteome</keyword>
<evidence type="ECO:0000313" key="4">
    <source>
        <dbReference type="Proteomes" id="UP000005239"/>
    </source>
</evidence>
<gene>
    <name evidence="3" type="primary">WBGene00114431</name>
</gene>
<dbReference type="InterPro" id="IPR040676">
    <property type="entry name" value="DUF5641"/>
</dbReference>
<dbReference type="Gene3D" id="1.10.340.70">
    <property type="match status" value="1"/>
</dbReference>
<dbReference type="InterPro" id="IPR043502">
    <property type="entry name" value="DNA/RNA_pol_sf"/>
</dbReference>
<keyword evidence="2" id="KW-0472">Membrane</keyword>
<dbReference type="GO" id="GO:0008270">
    <property type="term" value="F:zinc ion binding"/>
    <property type="evidence" value="ECO:0007669"/>
    <property type="project" value="InterPro"/>
</dbReference>
<feature type="compositionally biased region" description="Basic and acidic residues" evidence="1">
    <location>
        <begin position="1585"/>
        <end position="1602"/>
    </location>
</feature>
<accession>A0A2A6CFV1</accession>
<feature type="region of interest" description="Disordered" evidence="1">
    <location>
        <begin position="543"/>
        <end position="565"/>
    </location>
</feature>
<sequence>MATTNSTTEPSMSGKLRRAIGTARRVLAQRTEALKGAINKAVGEEEDDQLSNDQREAIRSFDAEVFIDSFDFLFDARSEASTAHAKLNQYHLDFVSLAESSPSERRIMDAYVDRYGDYTEELHRAQETINFAGIVLDVYMDISKEKEIDLSSPEENLSELDASIVKTPPSTVHRDVTAAPSITLTAPVPPPRRLPSLSSSHPVQPIVPRSATLPLLDSHNAPHLPVGMPVREVPGTLLAAPSFFAQAAMQNTIAVPHFDGDITTFQEFSEQFEAIFTGLDDVSKLSMLMSCLGKEPRRLISGLRLVDRSYDTAMCLLKKEYDKPFLIRLTLLSRLRLLPECDSDGRRLRETYLNLSELIYQLVPENGEPDGSEVLTNLILSKLPTAVQTRIVLQNARSSRPLGVYDILNSVAEDVERERVEDAIKRGSQRPRPAIHSNSPPTSGSSSAPVSSPTAPQPRQTKEMRKKSRMQRERRDIICRLCQGAGHFPESCTQYTTVRDRLTAVHQRKLCRNCLKDDHLASACPSRRVCIKCKSRHHTSICEDKEASPRPAPTTTSPNTNNMAQNVKFKPKSSMKATTNIVIDDGLDYTDDDCQKDCTLQVVESTIVNTPDVLLCLTVHVASRENPEVEIPILAFFDCGSNKSYVLDSVTSKLGIPWTDRHVTIVSTFANKKGVAQSTSPCSIYVRQRDGSRRLLRIKSTPFLCNDIPWMEYGADGQVIHRRSRPQLLIGMDLMPSLFFHPGFSIRLQSEVQVMETRLGSVLCLAEKKPERAVVEFLTAAFMELPSQQAPPDVSELLSRFWDLETLGIRDSPHDDDDSRCLQLFKDTTRYDSKEHRFYCSLPFKCDPSTLVSNFGLAFRRLISNIENLKRSSLILRTRFWPILLSGDVEKAFHMVGLDEGSRDYTRLLWVKDLSLPPSKDNLRIVRFRRVPFGLNVSPFLLAATIYQLLDNHPTEFTESLRRNIYVDNVFNGASNLVDAKKCLHDLRELFGHASMNLREWISNSAEFNDFVKENNLGVTDSTHSKVLGLHWNTVTDTYSLPPVKVPTVTHWTPRNLLKFINGIFDPPGMGAPATLPFKVFMQLLWKERPGVHPSALWDTAIEGELLQKWLGLLETLAFHLISIPRMVLPFPLDGCSFELHACVDASAVAYCAVIYIVARRPDGSGIPSFLVAKTRLAPLRPAVNIPRLELLSNVLGATLMAHARKELPMRISRCFQWSDSIIALHWIMGGKRQPPEDPIPALMDPTRFSQWKRMIHSLMFVLLFLTRVSNKWRTTLGSTRASLLEWSEIFLFRQAQEESPPSASVQRQLRLYRCPKSNLWRCRGRIEYAEISEDAKNPIYLPRTSRITRLFILSTHNSLNHAGYTHTLAVSRERVWIPKGRATVKSTVQGCLQCRRRNATPYAIPEFPDLPTARTTVPAYPFQRIGLDFAGPLKVKIADGVAKVWIMLITCLSSRAVYLDLVTDQSTKTLIFVATHGAPTWILCDNATPFHALSDIQETSDDPDWTKDQSTPGIVLALWKTTLHRLNLFWERWKSEYLVNLREVYTRDHPHPRSIQKGLPRVGELVIVEEDSLDRGQWKLAEIRRTTDDEKEADEATERTDPPPNEDTDEHVSDSHGSHPMRLRPRRPRRPVVSTVQLAMILLAIFTTGVESTVPVTKPPPVDTRCKEKGFYADAATKQRAVYASPCVTTGVVVSTYIGKIGNTPTPRICWYPIRCPTGMIRPLSEQAGENSNYCGPTCSCPSWTPHCSSYDGSLKNISTISHVPIEMRRWLPDHVCSLDQKPHCDPRPKTGVFNRVVLFDNTPLLVSELQVTTGAVPSTDVKCFHFNGTTTVPAAGAIVVGTPSYCKVHPCSDSDLHASAFCLLGNDITYLVYKDVKIPIYAWGSVTRKYHPYPPPTSPVPQQPSATCHESGVRLIHQPPFDAAEVCVKGACTLLTEVAGPVPLTVSLPTSFLISGFTAVIRTWNGGVAGIEQRLDCEGRTICESITCHLCRDFIFNHVCWTLEDHLVAFIILALMGYLLYLTNAIVRLIRGVLVIPRLCGRLFCRCRRIPARTTLQLRPVRYGAANKRLRQPLLAAVSMSLLAAAYCCSDVSSFAVPRHSCTRNGSSEVCLVTQSVILNLRPVGQEVCLLMRTSNSTIIGTLIIRIDEITNRCERNTMFYSRDHEFHTESHHHCGETFSPGTCEGIVCDSVRHDTPLPMISNETSRAPGFTACTHSCGCAVCGCISCSPTCIFHRLYSKPTTDIVYEAYRCLEWRTTVTARVSMVSRDNNFNEDITFTMGETMSFRDIKLTLLSTSTPFIPLLGWHYLTDGHRTALIENSPPGQYLPNSAGQLQCASRSDAERFDCQFRQYSCSCSSAMKSVHCSCPSGNLSRFFDQPHLLPLLRNGFGIRRDKNESDLTSSSLSLQASFVNSRIDTIIDINKCSAMTTSGVEGCYNCVSGAAVTLNCTSTMTEELAQVKCNSIPLLLVIRCSPTGTVSTTKVHISISTFAENCSLLCSGGESDLFLEGTLFYEKPNLGSVVNAESHSISHSDTFSLSNLIPSFPSFPSLSTLLSMFSIEYIVIIFVCIIVIGFLVYK</sequence>
<dbReference type="SUPFAM" id="SSF56672">
    <property type="entry name" value="DNA/RNA polymerases"/>
    <property type="match status" value="1"/>
</dbReference>
<evidence type="ECO:0000313" key="3">
    <source>
        <dbReference type="EnsemblMetazoa" id="PPA24877.1"/>
    </source>
</evidence>
<organism evidence="3 4">
    <name type="scientific">Pristionchus pacificus</name>
    <name type="common">Parasitic nematode worm</name>
    <dbReference type="NCBI Taxonomy" id="54126"/>
    <lineage>
        <taxon>Eukaryota</taxon>
        <taxon>Metazoa</taxon>
        <taxon>Ecdysozoa</taxon>
        <taxon>Nematoda</taxon>
        <taxon>Chromadorea</taxon>
        <taxon>Rhabditida</taxon>
        <taxon>Rhabditina</taxon>
        <taxon>Diplogasteromorpha</taxon>
        <taxon>Diplogasteroidea</taxon>
        <taxon>Neodiplogasteridae</taxon>
        <taxon>Pristionchus</taxon>
    </lineage>
</organism>
<dbReference type="PANTHER" id="PTHR47331">
    <property type="entry name" value="PHD-TYPE DOMAIN-CONTAINING PROTEIN"/>
    <property type="match status" value="1"/>
</dbReference>
<dbReference type="InterPro" id="IPR001878">
    <property type="entry name" value="Znf_CCHC"/>
</dbReference>
<protein>
    <submittedName>
        <fullName evidence="3">Uncharacterized protein</fullName>
    </submittedName>
</protein>
<dbReference type="InterPro" id="IPR008042">
    <property type="entry name" value="Retrotrans_Pao"/>
</dbReference>
<keyword evidence="2" id="KW-0812">Transmembrane</keyword>
<dbReference type="Gene3D" id="2.60.98.50">
    <property type="match status" value="1"/>
</dbReference>
<dbReference type="Gene3D" id="3.30.420.10">
    <property type="entry name" value="Ribonuclease H-like superfamily/Ribonuclease H"/>
    <property type="match status" value="1"/>
</dbReference>
<feature type="compositionally biased region" description="Low complexity" evidence="1">
    <location>
        <begin position="437"/>
        <end position="458"/>
    </location>
</feature>
<name>A0A2A6CFV1_PRIPA</name>
<feature type="compositionally biased region" description="Basic residues" evidence="1">
    <location>
        <begin position="1620"/>
        <end position="1631"/>
    </location>
</feature>
<dbReference type="GO" id="GO:0006259">
    <property type="term" value="P:DNA metabolic process"/>
    <property type="evidence" value="ECO:0007669"/>
    <property type="project" value="UniProtKB-ARBA"/>
</dbReference>
<dbReference type="Pfam" id="PF05380">
    <property type="entry name" value="Peptidase_A17"/>
    <property type="match status" value="1"/>
</dbReference>
<feature type="region of interest" description="Disordered" evidence="1">
    <location>
        <begin position="423"/>
        <end position="472"/>
    </location>
</feature>
<dbReference type="InterPro" id="IPR009878">
    <property type="entry name" value="Phlebovirus_G2_fusion"/>
</dbReference>
<dbReference type="Pfam" id="PF17921">
    <property type="entry name" value="Integrase_H2C2"/>
    <property type="match status" value="1"/>
</dbReference>
<dbReference type="Pfam" id="PF03564">
    <property type="entry name" value="DUF1759"/>
    <property type="match status" value="1"/>
</dbReference>
<proteinExistence type="predicted"/>
<feature type="region of interest" description="Disordered" evidence="1">
    <location>
        <begin position="182"/>
        <end position="203"/>
    </location>
</feature>
<dbReference type="SMART" id="SM00343">
    <property type="entry name" value="ZnF_C2HC"/>
    <property type="match status" value="2"/>
</dbReference>
<dbReference type="EnsemblMetazoa" id="PPA24877.1">
    <property type="protein sequence ID" value="PPA24877.1"/>
    <property type="gene ID" value="WBGene00114431"/>
</dbReference>
<evidence type="ECO:0000256" key="1">
    <source>
        <dbReference type="SAM" id="MobiDB-lite"/>
    </source>
</evidence>
<feature type="compositionally biased region" description="Low complexity" evidence="1">
    <location>
        <begin position="553"/>
        <end position="562"/>
    </location>
</feature>
<keyword evidence="2" id="KW-1133">Transmembrane helix</keyword>
<reference evidence="3" key="2">
    <citation type="submission" date="2022-06" db="UniProtKB">
        <authorList>
            <consortium name="EnsemblMetazoa"/>
        </authorList>
    </citation>
    <scope>IDENTIFICATION</scope>
    <source>
        <strain evidence="3">PS312</strain>
    </source>
</reference>
<feature type="transmembrane region" description="Helical" evidence="2">
    <location>
        <begin position="2556"/>
        <end position="2580"/>
    </location>
</feature>
<evidence type="ECO:0000256" key="2">
    <source>
        <dbReference type="SAM" id="Phobius"/>
    </source>
</evidence>
<feature type="compositionally biased region" description="Low complexity" evidence="1">
    <location>
        <begin position="194"/>
        <end position="203"/>
    </location>
</feature>
<dbReference type="InterPro" id="IPR041588">
    <property type="entry name" value="Integrase_H2C2"/>
</dbReference>
<feature type="region of interest" description="Disordered" evidence="1">
    <location>
        <begin position="1585"/>
        <end position="1631"/>
    </location>
</feature>
<dbReference type="InterPro" id="IPR036397">
    <property type="entry name" value="RNaseH_sf"/>
</dbReference>